<proteinExistence type="predicted"/>
<comment type="caution">
    <text evidence="1">The sequence shown here is derived from an EMBL/GenBank/DDBJ whole genome shotgun (WGS) entry which is preliminary data.</text>
</comment>
<protein>
    <submittedName>
        <fullName evidence="1">Uncharacterized protein</fullName>
    </submittedName>
</protein>
<name>A0A1J5QY26_9ZZZZ</name>
<reference evidence="1" key="1">
    <citation type="submission" date="2016-10" db="EMBL/GenBank/DDBJ databases">
        <title>Sequence of Gallionella enrichment culture.</title>
        <authorList>
            <person name="Poehlein A."/>
            <person name="Muehling M."/>
            <person name="Daniel R."/>
        </authorList>
    </citation>
    <scope>NUCLEOTIDE SEQUENCE</scope>
</reference>
<evidence type="ECO:0000313" key="1">
    <source>
        <dbReference type="EMBL" id="OIQ88617.1"/>
    </source>
</evidence>
<organism evidence="1">
    <name type="scientific">mine drainage metagenome</name>
    <dbReference type="NCBI Taxonomy" id="410659"/>
    <lineage>
        <taxon>unclassified sequences</taxon>
        <taxon>metagenomes</taxon>
        <taxon>ecological metagenomes</taxon>
    </lineage>
</organism>
<accession>A0A1J5QY26</accession>
<gene>
    <name evidence="1" type="ORF">GALL_294850</name>
</gene>
<dbReference type="EMBL" id="MLJW01000365">
    <property type="protein sequence ID" value="OIQ88617.1"/>
    <property type="molecule type" value="Genomic_DNA"/>
</dbReference>
<dbReference type="AlphaFoldDB" id="A0A1J5QY26"/>
<sequence>MDLFWLGLAAVCYLAVVWLARGCERLQARK</sequence>